<dbReference type="InterPro" id="IPR000073">
    <property type="entry name" value="AB_hydrolase_1"/>
</dbReference>
<dbReference type="PANTHER" id="PTHR43248:SF25">
    <property type="entry name" value="AB HYDROLASE-1 DOMAIN-CONTAINING PROTEIN-RELATED"/>
    <property type="match status" value="1"/>
</dbReference>
<dbReference type="eggNOG" id="COG0596">
    <property type="taxonomic scope" value="Bacteria"/>
</dbReference>
<organism evidence="7 8">
    <name type="scientific">Austwickia chelonae NBRC 105200</name>
    <dbReference type="NCBI Taxonomy" id="1184607"/>
    <lineage>
        <taxon>Bacteria</taxon>
        <taxon>Bacillati</taxon>
        <taxon>Actinomycetota</taxon>
        <taxon>Actinomycetes</taxon>
        <taxon>Micrococcales</taxon>
        <taxon>Dermatophilaceae</taxon>
        <taxon>Austwickia</taxon>
    </lineage>
</organism>
<evidence type="ECO:0000313" key="8">
    <source>
        <dbReference type="Proteomes" id="UP000008495"/>
    </source>
</evidence>
<feature type="domain" description="AB hydrolase-1" evidence="5">
    <location>
        <begin position="110"/>
        <end position="260"/>
    </location>
</feature>
<evidence type="ECO:0000256" key="4">
    <source>
        <dbReference type="SAM" id="SignalP"/>
    </source>
</evidence>
<evidence type="ECO:0000259" key="5">
    <source>
        <dbReference type="Pfam" id="PF00561"/>
    </source>
</evidence>
<evidence type="ECO:0008006" key="9">
    <source>
        <dbReference type="Google" id="ProtNLM"/>
    </source>
</evidence>
<evidence type="ECO:0000256" key="1">
    <source>
        <dbReference type="ARBA" id="ARBA00010088"/>
    </source>
</evidence>
<keyword evidence="8" id="KW-1185">Reference proteome</keyword>
<dbReference type="InterPro" id="IPR013595">
    <property type="entry name" value="Pept_S33_TAP-like_C"/>
</dbReference>
<dbReference type="SUPFAM" id="SSF53474">
    <property type="entry name" value="alpha/beta-Hydrolases"/>
    <property type="match status" value="1"/>
</dbReference>
<dbReference type="RefSeq" id="WP_006502512.1">
    <property type="nucleotide sequence ID" value="NZ_BAGZ01000007.1"/>
</dbReference>
<feature type="domain" description="Peptidase S33 tripeptidyl aminopeptidase-like C-terminal" evidence="6">
    <location>
        <begin position="475"/>
        <end position="573"/>
    </location>
</feature>
<dbReference type="Pfam" id="PF00561">
    <property type="entry name" value="Abhydrolase_1"/>
    <property type="match status" value="1"/>
</dbReference>
<evidence type="ECO:0000259" key="6">
    <source>
        <dbReference type="Pfam" id="PF08386"/>
    </source>
</evidence>
<sequence>MRTSIAVLATSAVALALIPTAQAAPFPAEEPVAQKTAAPAKGPDMSKVKTPALTWAPCKNDKEMQCATALLPLDYSNPDGPKIEIGVAKKAATPQGAKGTKGGTAKKGSIFVNPGGPGASSTEVTKAFVPLLGPRTHTEYDIIGVDPRGVGNSSEARCWSKKDKPAPVSGKFPVGAEQQKRQLAHDEYQRIACDKTGRPIIDHMSTAQTARDMEMIRRAVGDKQLNYYGVSYGSYLGTTYAALFPQTAGRMIVDSVLDPIAWTTGRKGKENMAVSARVGSAEGAVEALNAAFAECKKAGPERCKHANVIEKAWKETLEALKKAPVTKGKKTYTYSDLIAETSSTMYRADSYGKLMDSIHEAWQAVTVKKVPPTELKKAAKEARKESVAKPLADQAITEKMDSAMREDLQAHQLPVPEKKPAEKPVFPGVPAPKDAKWHEAIGANGVMCSDTVNPQDPQHWLKFANTPEAQKNPFLDYWSWAASACAKWPGKDKNVYRGPFNVKAANPMLVINNTHDPSTPLPGAKKLASVLPDSRLLVVDGWGHGSSVVSSCAREAIQSYLVDGKLPAKGASCKADKPLFPATKAKDKAKDKTK</sequence>
<dbReference type="Proteomes" id="UP000008495">
    <property type="component" value="Unassembled WGS sequence"/>
</dbReference>
<name>K6VQW4_9MICO</name>
<feature type="chain" id="PRO_5003899197" description="Peptidase S33 family protein" evidence="4">
    <location>
        <begin position="24"/>
        <end position="594"/>
    </location>
</feature>
<accession>K6VQW4</accession>
<comment type="caution">
    <text evidence="7">The sequence shown here is derived from an EMBL/GenBank/DDBJ whole genome shotgun (WGS) entry which is preliminary data.</text>
</comment>
<feature type="compositionally biased region" description="Basic and acidic residues" evidence="3">
    <location>
        <begin position="584"/>
        <end position="594"/>
    </location>
</feature>
<reference evidence="7 8" key="1">
    <citation type="submission" date="2012-08" db="EMBL/GenBank/DDBJ databases">
        <title>Whole genome shotgun sequence of Austwickia chelonae NBRC 105200.</title>
        <authorList>
            <person name="Yoshida I."/>
            <person name="Hosoyama A."/>
            <person name="Tsuchikane K."/>
            <person name="Katsumata H."/>
            <person name="Ando Y."/>
            <person name="Ohji S."/>
            <person name="Hamada M."/>
            <person name="Tamura T."/>
            <person name="Yamazoe A."/>
            <person name="Yamazaki S."/>
            <person name="Fujita N."/>
        </authorList>
    </citation>
    <scope>NUCLEOTIDE SEQUENCE [LARGE SCALE GENOMIC DNA]</scope>
    <source>
        <strain evidence="7 8">NBRC 105200</strain>
    </source>
</reference>
<dbReference type="Gene3D" id="3.40.50.1820">
    <property type="entry name" value="alpha/beta hydrolase"/>
    <property type="match status" value="1"/>
</dbReference>
<evidence type="ECO:0000313" key="7">
    <source>
        <dbReference type="EMBL" id="GAB77760.1"/>
    </source>
</evidence>
<comment type="similarity">
    <text evidence="1">Belongs to the peptidase S33 family.</text>
</comment>
<dbReference type="GO" id="GO:0016787">
    <property type="term" value="F:hydrolase activity"/>
    <property type="evidence" value="ECO:0007669"/>
    <property type="project" value="UniProtKB-KW"/>
</dbReference>
<dbReference type="STRING" id="100225.SAMN05421595_0263"/>
<evidence type="ECO:0000256" key="2">
    <source>
        <dbReference type="ARBA" id="ARBA00022801"/>
    </source>
</evidence>
<evidence type="ECO:0000256" key="3">
    <source>
        <dbReference type="SAM" id="MobiDB-lite"/>
    </source>
</evidence>
<keyword evidence="4" id="KW-0732">Signal</keyword>
<protein>
    <recommendedName>
        <fullName evidence="9">Peptidase S33 family protein</fullName>
    </recommendedName>
</protein>
<dbReference type="PANTHER" id="PTHR43248">
    <property type="entry name" value="2-SUCCINYL-6-HYDROXY-2,4-CYCLOHEXADIENE-1-CARBOXYLATE SYNTHASE"/>
    <property type="match status" value="1"/>
</dbReference>
<dbReference type="AlphaFoldDB" id="K6VQW4"/>
<dbReference type="InterPro" id="IPR051601">
    <property type="entry name" value="Serine_prot/Carboxylest_S33"/>
</dbReference>
<feature type="region of interest" description="Disordered" evidence="3">
    <location>
        <begin position="572"/>
        <end position="594"/>
    </location>
</feature>
<feature type="signal peptide" evidence="4">
    <location>
        <begin position="1"/>
        <end position="23"/>
    </location>
</feature>
<dbReference type="Pfam" id="PF08386">
    <property type="entry name" value="Abhydrolase_4"/>
    <property type="match status" value="1"/>
</dbReference>
<dbReference type="EMBL" id="BAGZ01000007">
    <property type="protein sequence ID" value="GAB77760.1"/>
    <property type="molecule type" value="Genomic_DNA"/>
</dbReference>
<gene>
    <name evidence="7" type="ORF">AUCHE_07_00020</name>
</gene>
<dbReference type="InterPro" id="IPR029058">
    <property type="entry name" value="AB_hydrolase_fold"/>
</dbReference>
<proteinExistence type="inferred from homology"/>
<dbReference type="OrthoDB" id="3252468at2"/>
<keyword evidence="2" id="KW-0378">Hydrolase</keyword>